<accession>A0A9X4PQ76</accession>
<sequence length="133" mass="15288">MLLGLEDDLYIGKAKQIGSTAMEQPQYSVMFEDNGETGYFYAIDTSKPQPVVDALFVYNVASVEQPQLVRKLEICWANNGTMALLFINDYPHAVFDFTRLVGYNHSKYPEPDLATMWSRQQIDEDLIKQWVKL</sequence>
<keyword evidence="2" id="KW-1185">Reference proteome</keyword>
<dbReference type="Proteomes" id="UP001155500">
    <property type="component" value="Unassembled WGS sequence"/>
</dbReference>
<dbReference type="InterPro" id="IPR014449">
    <property type="entry name" value="UCP007050_HI0931"/>
</dbReference>
<reference evidence="1" key="1">
    <citation type="submission" date="2016-03" db="EMBL/GenBank/DDBJ databases">
        <title>Co-evolution between Pasteurellaceae and their hosts.</title>
        <authorList>
            <person name="Hansen M.J."/>
            <person name="Bojesen A.M."/>
            <person name="Planet P."/>
        </authorList>
    </citation>
    <scope>NUCLEOTIDE SEQUENCE</scope>
    <source>
        <strain evidence="1">146/S8/89</strain>
    </source>
</reference>
<gene>
    <name evidence="1" type="ORF">A6A20_08090</name>
</gene>
<dbReference type="PIRSF" id="PIRSF007050">
    <property type="entry name" value="UPC007050"/>
    <property type="match status" value="1"/>
</dbReference>
<dbReference type="EMBL" id="LWID01000001">
    <property type="protein sequence ID" value="MDG6895583.1"/>
    <property type="molecule type" value="Genomic_DNA"/>
</dbReference>
<comment type="caution">
    <text evidence="1">The sequence shown here is derived from an EMBL/GenBank/DDBJ whole genome shotgun (WGS) entry which is preliminary data.</text>
</comment>
<evidence type="ECO:0000313" key="2">
    <source>
        <dbReference type="Proteomes" id="UP001155500"/>
    </source>
</evidence>
<proteinExistence type="predicted"/>
<protein>
    <recommendedName>
        <fullName evidence="3">DUF2251 domain-containing protein</fullName>
    </recommendedName>
</protein>
<evidence type="ECO:0000313" key="1">
    <source>
        <dbReference type="EMBL" id="MDG6895583.1"/>
    </source>
</evidence>
<evidence type="ECO:0008006" key="3">
    <source>
        <dbReference type="Google" id="ProtNLM"/>
    </source>
</evidence>
<dbReference type="Pfam" id="PF10008">
    <property type="entry name" value="DUF2251"/>
    <property type="match status" value="1"/>
</dbReference>
<dbReference type="AlphaFoldDB" id="A0A9X4PQ76"/>
<organism evidence="1 2">
    <name type="scientific">Volucribacter amazonae</name>
    <dbReference type="NCBI Taxonomy" id="256731"/>
    <lineage>
        <taxon>Bacteria</taxon>
        <taxon>Pseudomonadati</taxon>
        <taxon>Pseudomonadota</taxon>
        <taxon>Gammaproteobacteria</taxon>
        <taxon>Pasteurellales</taxon>
        <taxon>Pasteurellaceae</taxon>
        <taxon>Volucribacter</taxon>
    </lineage>
</organism>
<dbReference type="RefSeq" id="WP_279572961.1">
    <property type="nucleotide sequence ID" value="NZ_LWID01000001.1"/>
</dbReference>
<name>A0A9X4PQ76_9PAST</name>